<keyword evidence="2" id="KW-0472">Membrane</keyword>
<evidence type="ECO:0000256" key="1">
    <source>
        <dbReference type="SAM" id="MobiDB-lite"/>
    </source>
</evidence>
<feature type="transmembrane region" description="Helical" evidence="2">
    <location>
        <begin position="460"/>
        <end position="484"/>
    </location>
</feature>
<reference evidence="4 5" key="1">
    <citation type="journal article" date="2020" name="G3 (Bethesda)">
        <title>Improved Reference Genome for Cyclotella cryptica CCMP332, a Model for Cell Wall Morphogenesis, Salinity Adaptation, and Lipid Production in Diatoms (Bacillariophyta).</title>
        <authorList>
            <person name="Roberts W.R."/>
            <person name="Downey K.M."/>
            <person name="Ruck E.C."/>
            <person name="Traller J.C."/>
            <person name="Alverson A.J."/>
        </authorList>
    </citation>
    <scope>NUCLEOTIDE SEQUENCE [LARGE SCALE GENOMIC DNA]</scope>
    <source>
        <strain evidence="4 5">CCMP332</strain>
    </source>
</reference>
<gene>
    <name evidence="4" type="ORF">HJC23_012974</name>
</gene>
<feature type="transmembrane region" description="Helical" evidence="2">
    <location>
        <begin position="428"/>
        <end position="448"/>
    </location>
</feature>
<organism evidence="4 5">
    <name type="scientific">Cyclotella cryptica</name>
    <dbReference type="NCBI Taxonomy" id="29204"/>
    <lineage>
        <taxon>Eukaryota</taxon>
        <taxon>Sar</taxon>
        <taxon>Stramenopiles</taxon>
        <taxon>Ochrophyta</taxon>
        <taxon>Bacillariophyta</taxon>
        <taxon>Coscinodiscophyceae</taxon>
        <taxon>Thalassiosirophycidae</taxon>
        <taxon>Stephanodiscales</taxon>
        <taxon>Stephanodiscaceae</taxon>
        <taxon>Cyclotella</taxon>
    </lineage>
</organism>
<comment type="caution">
    <text evidence="4">The sequence shown here is derived from an EMBL/GenBank/DDBJ whole genome shotgun (WGS) entry which is preliminary data.</text>
</comment>
<dbReference type="Proteomes" id="UP001516023">
    <property type="component" value="Unassembled WGS sequence"/>
</dbReference>
<proteinExistence type="predicted"/>
<keyword evidence="2" id="KW-1133">Transmembrane helix</keyword>
<name>A0ABD3QGJ0_9STRA</name>
<evidence type="ECO:0000256" key="3">
    <source>
        <dbReference type="SAM" id="SignalP"/>
    </source>
</evidence>
<accession>A0ABD3QGJ0</accession>
<dbReference type="AlphaFoldDB" id="A0ABD3QGJ0"/>
<feature type="chain" id="PRO_5044769897" evidence="3">
    <location>
        <begin position="25"/>
        <end position="853"/>
    </location>
</feature>
<evidence type="ECO:0000256" key="2">
    <source>
        <dbReference type="SAM" id="Phobius"/>
    </source>
</evidence>
<keyword evidence="3" id="KW-0732">Signal</keyword>
<feature type="signal peptide" evidence="3">
    <location>
        <begin position="1"/>
        <end position="24"/>
    </location>
</feature>
<keyword evidence="2" id="KW-0812">Transmembrane</keyword>
<keyword evidence="5" id="KW-1185">Reference proteome</keyword>
<sequence length="853" mass="96898">MRFGSPSFVSVLTLVLLQIDKSESLLVPPLAQVKTRISRFHRPRRGLTEFTFTQTLGPSSRFIRRAIETLAQKCSYNSLENATCAEGGDDGLNSDLEPSKATIATNITASNNTTQRFIAPENKTTRKKSSRIKSHKKWRPDNFERDYQILQTALARHNSISDLQQRQRKYTLDYGFAKRPLLKDALSAIFNIGAWTALLTICGKAGFGGFTARSDASPWWRKICFLFTEAVISMTTLHYWVVVMTLPLVYLTWAKWSAEAENNSILKSSFDQQNTPQRGRFIRKWISGFGSAALTLDAYFEERQYDSRRPAFFYSSDFYDKTAKSKDTKDYVLCMLENWTSAILASFIWRVLSTGSSLVGRARSHRQYFIAGSSSIAAGTELLPTLSRLITRIGAAAALYQYPSLLFELRRNDQPRPLCRPTLLMQRAVDSLFCWMYVGISADFALLLGSTFDIRLIESASGMGLALTGFFLSIIGPVCHIFALMKLIRLSKCRAIPLSQATSFPNIHCDSSGETGRTIDEPSAEKWRYQIRWRTPHRVSETLRNWAIFLLTNHKPLVTEMDEWKNLVRSNGFSTEGRQFKGQSNENDELVVHKDEIEESLSLILRDRDAAITNATQARSRKHQESYETNESDDVLGMAIQQTFGIGLSYSFDHFDTPPNDEQISIHQLRARMAKSAIRLKNSLDNSLLDELALLHRLENNVSTEKNYEIAKREMELAEQEIRGRHKNKIDRIKTALMTMIPTNAVPPEGTENVGSPIMIAEYVNLTASVHRRDLKASTLEAPNPLEIVEDYIRKDFGEEAAEAFREREIAFRMKERNMLNELRQRHGKLSENDEDLTSNSSDDGLLLAPENE</sequence>
<protein>
    <submittedName>
        <fullName evidence="4">Uncharacterized protein</fullName>
    </submittedName>
</protein>
<feature type="region of interest" description="Disordered" evidence="1">
    <location>
        <begin position="827"/>
        <end position="853"/>
    </location>
</feature>
<evidence type="ECO:0000313" key="5">
    <source>
        <dbReference type="Proteomes" id="UP001516023"/>
    </source>
</evidence>
<dbReference type="EMBL" id="JABMIG020000040">
    <property type="protein sequence ID" value="KAL3799249.1"/>
    <property type="molecule type" value="Genomic_DNA"/>
</dbReference>
<evidence type="ECO:0000313" key="4">
    <source>
        <dbReference type="EMBL" id="KAL3799249.1"/>
    </source>
</evidence>